<keyword evidence="5 9" id="KW-0479">Metal-binding</keyword>
<evidence type="ECO:0000259" key="11">
    <source>
        <dbReference type="Pfam" id="PF01814"/>
    </source>
</evidence>
<protein>
    <submittedName>
        <fullName evidence="12">ATPase P</fullName>
    </submittedName>
</protein>
<dbReference type="Proteomes" id="UP000093592">
    <property type="component" value="Unassembled WGS sequence"/>
</dbReference>
<dbReference type="InterPro" id="IPR023214">
    <property type="entry name" value="HAD_sf"/>
</dbReference>
<keyword evidence="4 9" id="KW-0812">Transmembrane</keyword>
<dbReference type="Pfam" id="PF00122">
    <property type="entry name" value="E1-E2_ATPase"/>
    <property type="match status" value="1"/>
</dbReference>
<dbReference type="NCBIfam" id="TIGR01494">
    <property type="entry name" value="ATPase_P-type"/>
    <property type="match status" value="2"/>
</dbReference>
<dbReference type="CDD" id="cd12108">
    <property type="entry name" value="Hr-like"/>
    <property type="match status" value="1"/>
</dbReference>
<dbReference type="PROSITE" id="PS51257">
    <property type="entry name" value="PROKAR_LIPOPROTEIN"/>
    <property type="match status" value="1"/>
</dbReference>
<keyword evidence="7 9" id="KW-1133">Transmembrane helix</keyword>
<evidence type="ECO:0000256" key="8">
    <source>
        <dbReference type="ARBA" id="ARBA00023136"/>
    </source>
</evidence>
<dbReference type="GO" id="GO:0005524">
    <property type="term" value="F:ATP binding"/>
    <property type="evidence" value="ECO:0007669"/>
    <property type="project" value="UniProtKB-UniRule"/>
</dbReference>
<dbReference type="InterPro" id="IPR023299">
    <property type="entry name" value="ATPase_P-typ_cyto_dom_N"/>
</dbReference>
<evidence type="ECO:0000259" key="10">
    <source>
        <dbReference type="Pfam" id="PF00122"/>
    </source>
</evidence>
<dbReference type="Gene3D" id="1.20.120.520">
    <property type="entry name" value="nmb1532 protein domain like"/>
    <property type="match status" value="1"/>
</dbReference>
<dbReference type="SUPFAM" id="SSF81653">
    <property type="entry name" value="Calcium ATPase, transduction domain A"/>
    <property type="match status" value="1"/>
</dbReference>
<feature type="domain" description="Hemerythrin-like" evidence="11">
    <location>
        <begin position="626"/>
        <end position="761"/>
    </location>
</feature>
<dbReference type="InterPro" id="IPR012312">
    <property type="entry name" value="Hemerythrin-like"/>
</dbReference>
<dbReference type="InterPro" id="IPR008250">
    <property type="entry name" value="ATPase_P-typ_transduc_dom_A_sf"/>
</dbReference>
<evidence type="ECO:0000256" key="7">
    <source>
        <dbReference type="ARBA" id="ARBA00022989"/>
    </source>
</evidence>
<evidence type="ECO:0000313" key="13">
    <source>
        <dbReference type="Proteomes" id="UP000093592"/>
    </source>
</evidence>
<feature type="transmembrane region" description="Helical" evidence="9">
    <location>
        <begin position="259"/>
        <end position="280"/>
    </location>
</feature>
<proteinExistence type="inferred from homology"/>
<feature type="transmembrane region" description="Helical" evidence="9">
    <location>
        <begin position="69"/>
        <end position="97"/>
    </location>
</feature>
<dbReference type="InterPro" id="IPR036412">
    <property type="entry name" value="HAD-like_sf"/>
</dbReference>
<dbReference type="AlphaFoldDB" id="A0A1A2YS65"/>
<dbReference type="PANTHER" id="PTHR48085:SF5">
    <property type="entry name" value="CADMIUM_ZINC-TRANSPORTING ATPASE HMA4-RELATED"/>
    <property type="match status" value="1"/>
</dbReference>
<keyword evidence="6" id="KW-1278">Translocase</keyword>
<dbReference type="GO" id="GO:0016887">
    <property type="term" value="F:ATP hydrolysis activity"/>
    <property type="evidence" value="ECO:0007669"/>
    <property type="project" value="InterPro"/>
</dbReference>
<dbReference type="SFLD" id="SFLDS00003">
    <property type="entry name" value="Haloacid_Dehalogenase"/>
    <property type="match status" value="1"/>
</dbReference>
<keyword evidence="8 9" id="KW-0472">Membrane</keyword>
<evidence type="ECO:0000256" key="6">
    <source>
        <dbReference type="ARBA" id="ARBA00022967"/>
    </source>
</evidence>
<evidence type="ECO:0000256" key="5">
    <source>
        <dbReference type="ARBA" id="ARBA00022723"/>
    </source>
</evidence>
<keyword evidence="9" id="KW-0547">Nucleotide-binding</keyword>
<evidence type="ECO:0000256" key="3">
    <source>
        <dbReference type="ARBA" id="ARBA00022475"/>
    </source>
</evidence>
<dbReference type="InterPro" id="IPR044492">
    <property type="entry name" value="P_typ_ATPase_HD_dom"/>
</dbReference>
<feature type="transmembrane region" description="Helical" evidence="9">
    <location>
        <begin position="234"/>
        <end position="253"/>
    </location>
</feature>
<dbReference type="InterPro" id="IPR001757">
    <property type="entry name" value="P_typ_ATPase"/>
</dbReference>
<comment type="subcellular location">
    <subcellularLocation>
        <location evidence="1">Cell membrane</location>
        <topology evidence="1">Multi-pass membrane protein</topology>
    </subcellularLocation>
</comment>
<dbReference type="SUPFAM" id="SSF81665">
    <property type="entry name" value="Calcium ATPase, transmembrane domain M"/>
    <property type="match status" value="1"/>
</dbReference>
<reference evidence="13" key="1">
    <citation type="submission" date="2016-06" db="EMBL/GenBank/DDBJ databases">
        <authorList>
            <person name="Sutton G."/>
            <person name="Brinkac L."/>
            <person name="Sanka R."/>
            <person name="Adams M."/>
            <person name="Lau E."/>
            <person name="Sam S."/>
            <person name="Sreng N."/>
            <person name="Him V."/>
            <person name="Kerleguer A."/>
            <person name="Cheng S."/>
        </authorList>
    </citation>
    <scope>NUCLEOTIDE SEQUENCE [LARGE SCALE GENOMIC DNA]</scope>
    <source>
        <strain evidence="13">E861</strain>
    </source>
</reference>
<dbReference type="SUPFAM" id="SSF56784">
    <property type="entry name" value="HAD-like"/>
    <property type="match status" value="1"/>
</dbReference>
<organism evidence="12 13">
    <name type="scientific">Mycobacterium kyorinense</name>
    <dbReference type="NCBI Taxonomy" id="487514"/>
    <lineage>
        <taxon>Bacteria</taxon>
        <taxon>Bacillati</taxon>
        <taxon>Actinomycetota</taxon>
        <taxon>Actinomycetes</taxon>
        <taxon>Mycobacteriales</taxon>
        <taxon>Mycobacteriaceae</taxon>
        <taxon>Mycobacterium</taxon>
    </lineage>
</organism>
<dbReference type="OrthoDB" id="7059309at2"/>
<dbReference type="GO" id="GO:0005886">
    <property type="term" value="C:plasma membrane"/>
    <property type="evidence" value="ECO:0007669"/>
    <property type="project" value="UniProtKB-SubCell"/>
</dbReference>
<comment type="caution">
    <text evidence="12">The sequence shown here is derived from an EMBL/GenBank/DDBJ whole genome shotgun (WGS) entry which is preliminary data.</text>
</comment>
<evidence type="ECO:0000256" key="1">
    <source>
        <dbReference type="ARBA" id="ARBA00004651"/>
    </source>
</evidence>
<gene>
    <name evidence="12" type="ORF">A5707_10190</name>
</gene>
<dbReference type="GO" id="GO:0019829">
    <property type="term" value="F:ATPase-coupled monoatomic cation transmembrane transporter activity"/>
    <property type="evidence" value="ECO:0007669"/>
    <property type="project" value="InterPro"/>
</dbReference>
<keyword evidence="9" id="KW-0067">ATP-binding</keyword>
<dbReference type="InterPro" id="IPR051014">
    <property type="entry name" value="Cation_Transport_ATPase_IB"/>
</dbReference>
<name>A0A1A2YS65_9MYCO</name>
<dbReference type="PRINTS" id="PR00119">
    <property type="entry name" value="CATATPASE"/>
</dbReference>
<accession>A0A1A2YS65</accession>
<dbReference type="InterPro" id="IPR023298">
    <property type="entry name" value="ATPase_P-typ_TM_dom_sf"/>
</dbReference>
<evidence type="ECO:0000256" key="9">
    <source>
        <dbReference type="RuleBase" id="RU362081"/>
    </source>
</evidence>
<dbReference type="GO" id="GO:0015086">
    <property type="term" value="F:cadmium ion transmembrane transporter activity"/>
    <property type="evidence" value="ECO:0007669"/>
    <property type="project" value="TreeGrafter"/>
</dbReference>
<evidence type="ECO:0000313" key="12">
    <source>
        <dbReference type="EMBL" id="OBI40278.1"/>
    </source>
</evidence>
<feature type="transmembrane region" description="Helical" evidence="9">
    <location>
        <begin position="38"/>
        <end position="57"/>
    </location>
</feature>
<dbReference type="Gene3D" id="3.40.1110.10">
    <property type="entry name" value="Calcium-transporting ATPase, cytoplasmic domain N"/>
    <property type="match status" value="1"/>
</dbReference>
<keyword evidence="3 9" id="KW-1003">Cell membrane</keyword>
<dbReference type="GO" id="GO:0046872">
    <property type="term" value="F:metal ion binding"/>
    <property type="evidence" value="ECO:0007669"/>
    <property type="project" value="UniProtKB-KW"/>
</dbReference>
<dbReference type="Pfam" id="PF01814">
    <property type="entry name" value="Hemerythrin"/>
    <property type="match status" value="1"/>
</dbReference>
<dbReference type="SFLD" id="SFLDG00002">
    <property type="entry name" value="C1.7:_P-type_atpase_like"/>
    <property type="match status" value="1"/>
</dbReference>
<comment type="similarity">
    <text evidence="2 9">Belongs to the cation transport ATPase (P-type) (TC 3.A.3) family. Type IB subfamily.</text>
</comment>
<dbReference type="Gene3D" id="3.40.50.1000">
    <property type="entry name" value="HAD superfamily/HAD-like"/>
    <property type="match status" value="1"/>
</dbReference>
<dbReference type="InterPro" id="IPR027256">
    <property type="entry name" value="P-typ_ATPase_IB"/>
</dbReference>
<sequence length="765" mass="79673">MGTRWRLQVTIRVPLAVTLAALIGGCVAWLLEARSAAEICWAAGTVIAIIPAAWWVAATLRHGKLGVDVIAVLSLAGTLAVGEYLAGALIGVMLATGRSLEAGAERRAAKDLHALLDRVPQFAWRRTADGVTNVPLDDLVAGDLLVIGPGEMVPVDAQIVSESAVFDESTLTGESVPVQRHAGQRVRSGAINTGAVIEITAMATAADSTYAGIVRLAQQAAAESAPVVRLADRIAAWFVPATLLVAGAAWLFSGIPTRAVAVLVVATPCPLILAAPVAIVSGMSRALRLGLVIRGGGALESLGRATTLVLDKTGTVTAGHPRGTDVVVAPGWTVTEVLRLAASADQFSPHVLARAIADEAALRKLSLSMPIDVAEEAGIGVTATVDGHVVSVGGHELPCEPPPWAAAALSRASLDGAVVAWVFVDAQLVGAILLTDPLRPDACRTVRRLRAAGMSRVIMLTGDRPAPAEQVGVVLGLDEVRARQSPADKVAAVRSEAQRAVTVMVGDGVNDAPALAAATVGIAMGAHGATASSAAADIVLTTDRLERLADAMVIARRSRGIALQSAIAGMGLSLLAMAFAAAGVLAPVLGALLQEAIDVAVILNALRALRGAEAITALGSEAEELIRRFSAEHDQMRDSLEIFRDAAQRVSSGGRRAALPALRRADEFLRHTLLPHERAEDRNLYPALATPLGSPEATATMSRMHAEIDRLAGKLHSHVQIAQAEGRIRDDQIDDLLACLYGLHALLSLHFVQEEENYFVLLPSA</sequence>
<dbReference type="PANTHER" id="PTHR48085">
    <property type="entry name" value="CADMIUM/ZINC-TRANSPORTING ATPASE HMA2-RELATED"/>
    <property type="match status" value="1"/>
</dbReference>
<dbReference type="NCBIfam" id="TIGR01525">
    <property type="entry name" value="ATPase-IB_hvy"/>
    <property type="match status" value="1"/>
</dbReference>
<dbReference type="Pfam" id="PF00702">
    <property type="entry name" value="Hydrolase"/>
    <property type="match status" value="1"/>
</dbReference>
<dbReference type="SFLD" id="SFLDF00027">
    <property type="entry name" value="p-type_atpase"/>
    <property type="match status" value="1"/>
</dbReference>
<evidence type="ECO:0000256" key="4">
    <source>
        <dbReference type="ARBA" id="ARBA00022692"/>
    </source>
</evidence>
<dbReference type="PROSITE" id="PS00154">
    <property type="entry name" value="ATPASE_E1_E2"/>
    <property type="match status" value="1"/>
</dbReference>
<evidence type="ECO:0000256" key="2">
    <source>
        <dbReference type="ARBA" id="ARBA00006024"/>
    </source>
</evidence>
<feature type="transmembrane region" description="Helical" evidence="9">
    <location>
        <begin position="12"/>
        <end position="31"/>
    </location>
</feature>
<dbReference type="Gene3D" id="2.70.150.10">
    <property type="entry name" value="Calcium-transporting ATPase, cytoplasmic transduction domain A"/>
    <property type="match status" value="1"/>
</dbReference>
<dbReference type="EMBL" id="LZKJ01000200">
    <property type="protein sequence ID" value="OBI40278.1"/>
    <property type="molecule type" value="Genomic_DNA"/>
</dbReference>
<feature type="domain" description="P-type ATPase A" evidence="10">
    <location>
        <begin position="120"/>
        <end position="218"/>
    </location>
</feature>
<dbReference type="InterPro" id="IPR018303">
    <property type="entry name" value="ATPase_P-typ_P_site"/>
</dbReference>
<dbReference type="InterPro" id="IPR059000">
    <property type="entry name" value="ATPase_P-type_domA"/>
</dbReference>